<dbReference type="PANTHER" id="PTHR23359">
    <property type="entry name" value="NUCLEOTIDE KINASE"/>
    <property type="match status" value="1"/>
</dbReference>
<evidence type="ECO:0000256" key="6">
    <source>
        <dbReference type="RuleBase" id="RU003331"/>
    </source>
</evidence>
<comment type="catalytic activity">
    <reaction evidence="6">
        <text>AMP + ATP = 2 ADP</text>
        <dbReference type="Rhea" id="RHEA:12973"/>
        <dbReference type="ChEBI" id="CHEBI:30616"/>
        <dbReference type="ChEBI" id="CHEBI:456215"/>
        <dbReference type="ChEBI" id="CHEBI:456216"/>
        <dbReference type="EC" id="2.7.4.3"/>
    </reaction>
</comment>
<proteinExistence type="inferred from homology"/>
<keyword evidence="3 6" id="KW-0547">Nucleotide-binding</keyword>
<protein>
    <recommendedName>
        <fullName evidence="6">Adenylate kinase</fullName>
        <ecNumber evidence="6">2.7.4.3</ecNumber>
    </recommendedName>
</protein>
<dbReference type="Proteomes" id="UP000034727">
    <property type="component" value="Unassembled WGS sequence"/>
</dbReference>
<evidence type="ECO:0000256" key="3">
    <source>
        <dbReference type="ARBA" id="ARBA00022741"/>
    </source>
</evidence>
<dbReference type="AlphaFoldDB" id="A0A0G1N5Q3"/>
<evidence type="ECO:0000313" key="7">
    <source>
        <dbReference type="EMBL" id="KKU15869.1"/>
    </source>
</evidence>
<accession>A0A0G1N5Q3</accession>
<sequence>MEKAIIIYGAPGAGKGTQAELLAKRYNFIHFDTGRFLEALVNSPEARKDKVLKREKASFDSGKLMTTSFVLDVMKKKTEGIWKGGYSVVFSGSPRTITEAFGDKKTEGLLSFLSKTYGKKNITIIQLKTTDKESLKRNSARFVCGVCGLPRLADAGGNKCAFCAGALRRRTLDAPKVILERLKEYRNKTLPIIAAAKRKKYTVKTINGIPAPYKVHKAISAALKLS</sequence>
<comment type="similarity">
    <text evidence="5">Belongs to the adenylate kinase family.</text>
</comment>
<dbReference type="EC" id="2.7.4.3" evidence="6"/>
<gene>
    <name evidence="7" type="ORF">UX22_C0001G0011</name>
</gene>
<name>A0A0G1N5Q3_9BACT</name>
<keyword evidence="2" id="KW-0545">Nucleotide biosynthesis</keyword>
<dbReference type="EMBL" id="LCLJ01000001">
    <property type="protein sequence ID" value="KKU15869.1"/>
    <property type="molecule type" value="Genomic_DNA"/>
</dbReference>
<dbReference type="SUPFAM" id="SSF52540">
    <property type="entry name" value="P-loop containing nucleoside triphosphate hydrolases"/>
    <property type="match status" value="1"/>
</dbReference>
<comment type="subunit">
    <text evidence="6">Monomer.</text>
</comment>
<organism evidence="7 8">
    <name type="scientific">Candidatus Jorgensenbacteria bacterium GW2011_GWA2_45_9</name>
    <dbReference type="NCBI Taxonomy" id="1618663"/>
    <lineage>
        <taxon>Bacteria</taxon>
        <taxon>Candidatus Joergenseniibacteriota</taxon>
    </lineage>
</organism>
<dbReference type="GO" id="GO:0005737">
    <property type="term" value="C:cytoplasm"/>
    <property type="evidence" value="ECO:0007669"/>
    <property type="project" value="UniProtKB-SubCell"/>
</dbReference>
<dbReference type="PATRIC" id="fig|1618663.3.peg.15"/>
<evidence type="ECO:0000256" key="5">
    <source>
        <dbReference type="RuleBase" id="RU003330"/>
    </source>
</evidence>
<evidence type="ECO:0000256" key="4">
    <source>
        <dbReference type="ARBA" id="ARBA00022777"/>
    </source>
</evidence>
<dbReference type="Pfam" id="PF00406">
    <property type="entry name" value="ADK"/>
    <property type="match status" value="1"/>
</dbReference>
<comment type="subcellular location">
    <subcellularLocation>
        <location evidence="6">Cytoplasm</location>
    </subcellularLocation>
</comment>
<dbReference type="CDD" id="cd01428">
    <property type="entry name" value="ADK"/>
    <property type="match status" value="1"/>
</dbReference>
<evidence type="ECO:0000313" key="8">
    <source>
        <dbReference type="Proteomes" id="UP000034727"/>
    </source>
</evidence>
<keyword evidence="4 5" id="KW-0418">Kinase</keyword>
<dbReference type="PRINTS" id="PR00094">
    <property type="entry name" value="ADENYLTKNASE"/>
</dbReference>
<dbReference type="InterPro" id="IPR027417">
    <property type="entry name" value="P-loop_NTPase"/>
</dbReference>
<keyword evidence="1 5" id="KW-0808">Transferase</keyword>
<keyword evidence="6" id="KW-0067">ATP-binding</keyword>
<dbReference type="InterPro" id="IPR000850">
    <property type="entry name" value="Adenylat/UMP-CMP_kin"/>
</dbReference>
<dbReference type="Gene3D" id="3.40.50.300">
    <property type="entry name" value="P-loop containing nucleotide triphosphate hydrolases"/>
    <property type="match status" value="1"/>
</dbReference>
<evidence type="ECO:0000256" key="2">
    <source>
        <dbReference type="ARBA" id="ARBA00022727"/>
    </source>
</evidence>
<dbReference type="GO" id="GO:0005524">
    <property type="term" value="F:ATP binding"/>
    <property type="evidence" value="ECO:0007669"/>
    <property type="project" value="UniProtKB-KW"/>
</dbReference>
<reference evidence="7 8" key="1">
    <citation type="journal article" date="2015" name="Nature">
        <title>rRNA introns, odd ribosomes, and small enigmatic genomes across a large radiation of phyla.</title>
        <authorList>
            <person name="Brown C.T."/>
            <person name="Hug L.A."/>
            <person name="Thomas B.C."/>
            <person name="Sharon I."/>
            <person name="Castelle C.J."/>
            <person name="Singh A."/>
            <person name="Wilkins M.J."/>
            <person name="Williams K.H."/>
            <person name="Banfield J.F."/>
        </authorList>
    </citation>
    <scope>NUCLEOTIDE SEQUENCE [LARGE SCALE GENOMIC DNA]</scope>
</reference>
<comment type="caution">
    <text evidence="7">The sequence shown here is derived from an EMBL/GenBank/DDBJ whole genome shotgun (WGS) entry which is preliminary data.</text>
</comment>
<evidence type="ECO:0000256" key="1">
    <source>
        <dbReference type="ARBA" id="ARBA00022679"/>
    </source>
</evidence>
<dbReference type="GO" id="GO:0004017">
    <property type="term" value="F:AMP kinase activity"/>
    <property type="evidence" value="ECO:0007669"/>
    <property type="project" value="UniProtKB-EC"/>
</dbReference>